<evidence type="ECO:0000313" key="1">
    <source>
        <dbReference type="EMBL" id="NKE69220.1"/>
    </source>
</evidence>
<organism evidence="1 2">
    <name type="scientific">Candidatus Manganitrophus noduliformans</name>
    <dbReference type="NCBI Taxonomy" id="2606439"/>
    <lineage>
        <taxon>Bacteria</taxon>
        <taxon>Pseudomonadati</taxon>
        <taxon>Nitrospirota</taxon>
        <taxon>Nitrospiria</taxon>
        <taxon>Candidatus Troglogloeales</taxon>
        <taxon>Candidatus Manganitrophaceae</taxon>
        <taxon>Candidatus Manganitrophus</taxon>
    </lineage>
</organism>
<dbReference type="Proteomes" id="UP000534783">
    <property type="component" value="Unassembled WGS sequence"/>
</dbReference>
<sequence>MVVRLFYIAVLLALMTILPFLPAAGISAEETPTLAKAPKRKELKEVRGKIVKIDPITKRIRIAPGIFSRAQEVRVTAQTEIMIHGRPAAFGALQPGDKVRVRALADHEDQTAESIDVV</sequence>
<protein>
    <recommendedName>
        <fullName evidence="3">DUF5666 domain-containing protein</fullName>
    </recommendedName>
</protein>
<evidence type="ECO:0000313" key="2">
    <source>
        <dbReference type="Proteomes" id="UP000534783"/>
    </source>
</evidence>
<dbReference type="RefSeq" id="WP_168057538.1">
    <property type="nucleotide sequence ID" value="NZ_VTOW01000001.1"/>
</dbReference>
<comment type="caution">
    <text evidence="1">The sequence shown here is derived from an EMBL/GenBank/DDBJ whole genome shotgun (WGS) entry which is preliminary data.</text>
</comment>
<gene>
    <name evidence="1" type="ORF">MNODULE_00440</name>
</gene>
<dbReference type="AlphaFoldDB" id="A0A7X6I9B9"/>
<name>A0A7X6I9B9_9BACT</name>
<keyword evidence="2" id="KW-1185">Reference proteome</keyword>
<evidence type="ECO:0008006" key="3">
    <source>
        <dbReference type="Google" id="ProtNLM"/>
    </source>
</evidence>
<proteinExistence type="predicted"/>
<dbReference type="EMBL" id="VTOW01000001">
    <property type="protein sequence ID" value="NKE69220.1"/>
    <property type="molecule type" value="Genomic_DNA"/>
</dbReference>
<accession>A0A7X6I9B9</accession>
<reference evidence="1 2" key="1">
    <citation type="journal article" date="2020" name="Nature">
        <title>Bacterial chemolithoautotrophy via manganese oxidation.</title>
        <authorList>
            <person name="Yu H."/>
            <person name="Leadbetter J.R."/>
        </authorList>
    </citation>
    <scope>NUCLEOTIDE SEQUENCE [LARGE SCALE GENOMIC DNA]</scope>
    <source>
        <strain evidence="1 2">Mn-1</strain>
    </source>
</reference>